<dbReference type="Proteomes" id="UP000280668">
    <property type="component" value="Unassembled WGS sequence"/>
</dbReference>
<accession>A0A3N2BGD3</accession>
<proteinExistence type="inferred from homology"/>
<dbReference type="InterPro" id="IPR042185">
    <property type="entry name" value="Serpin_sf_2"/>
</dbReference>
<dbReference type="RefSeq" id="WP_123304594.1">
    <property type="nucleotide sequence ID" value="NZ_RKHK01000001.1"/>
</dbReference>
<evidence type="ECO:0000256" key="1">
    <source>
        <dbReference type="RuleBase" id="RU000411"/>
    </source>
</evidence>
<keyword evidence="5" id="KW-1185">Reference proteome</keyword>
<dbReference type="AlphaFoldDB" id="A0A3N2BGD3"/>
<dbReference type="OrthoDB" id="9764871at2"/>
<gene>
    <name evidence="4" type="ORF">EDD31_2694</name>
</gene>
<evidence type="ECO:0000313" key="4">
    <source>
        <dbReference type="EMBL" id="ROR74290.1"/>
    </source>
</evidence>
<dbReference type="PANTHER" id="PTHR11461:SF211">
    <property type="entry name" value="GH10112P-RELATED"/>
    <property type="match status" value="1"/>
</dbReference>
<dbReference type="GO" id="GO:0005615">
    <property type="term" value="C:extracellular space"/>
    <property type="evidence" value="ECO:0007669"/>
    <property type="project" value="InterPro"/>
</dbReference>
<sequence>MPVRPTRIIAPLAVLALAACGSAASGAEELRSEEPYEPADVSAAPALEDAVAATSALGTGLVSSTDVAENRVVSPASVAVALAMLAEGADGESLEALEEVLGASGTERAETFGALQAAVLAYDGDPAVVQEDELPEDPVLHLANRIALDDDFETLVSSDFLDSLARHFDAGTAVADLGSDAGKDVLDAWVEEHTGGLIEESAIEPDPTLALVLQNAIVLAARWQMPFEDSNTHLVPFTTGTGEEVEVERMHQTVVAPYAEDDQGQALRLPYSSGFAMDVYFPAPGSDPAALDASAWDELGSAVGGDQQSEVNLGLPQLEVRTELGLTDPLSDLGLGDLFEAETADLTGMTQHAGDGEELFIGQAEHQAVLNVDEEGTVAAAVTELGIGVTSAPAPPEVDMLIDRPYLVRIVHTETGWPLFLAVINDPSAQG</sequence>
<dbReference type="Gene3D" id="3.30.497.10">
    <property type="entry name" value="Antithrombin, subunit I, domain 2"/>
    <property type="match status" value="1"/>
</dbReference>
<evidence type="ECO:0000256" key="2">
    <source>
        <dbReference type="SAM" id="SignalP"/>
    </source>
</evidence>
<organism evidence="4 5">
    <name type="scientific">Bogoriella caseilytica</name>
    <dbReference type="NCBI Taxonomy" id="56055"/>
    <lineage>
        <taxon>Bacteria</taxon>
        <taxon>Bacillati</taxon>
        <taxon>Actinomycetota</taxon>
        <taxon>Actinomycetes</taxon>
        <taxon>Micrococcales</taxon>
        <taxon>Bogoriellaceae</taxon>
        <taxon>Bogoriella</taxon>
    </lineage>
</organism>
<evidence type="ECO:0000259" key="3">
    <source>
        <dbReference type="SMART" id="SM00093"/>
    </source>
</evidence>
<dbReference type="SUPFAM" id="SSF56574">
    <property type="entry name" value="Serpins"/>
    <property type="match status" value="1"/>
</dbReference>
<comment type="caution">
    <text evidence="4">The sequence shown here is derived from an EMBL/GenBank/DDBJ whole genome shotgun (WGS) entry which is preliminary data.</text>
</comment>
<reference evidence="4 5" key="1">
    <citation type="submission" date="2018-11" db="EMBL/GenBank/DDBJ databases">
        <title>Sequencing the genomes of 1000 actinobacteria strains.</title>
        <authorList>
            <person name="Klenk H.-P."/>
        </authorList>
    </citation>
    <scope>NUCLEOTIDE SEQUENCE [LARGE SCALE GENOMIC DNA]</scope>
    <source>
        <strain evidence="4 5">DSM 11294</strain>
    </source>
</reference>
<comment type="similarity">
    <text evidence="1">Belongs to the serpin family.</text>
</comment>
<dbReference type="InterPro" id="IPR023796">
    <property type="entry name" value="Serpin_dom"/>
</dbReference>
<dbReference type="InterPro" id="IPR036186">
    <property type="entry name" value="Serpin_sf"/>
</dbReference>
<dbReference type="PANTHER" id="PTHR11461">
    <property type="entry name" value="SERINE PROTEASE INHIBITOR, SERPIN"/>
    <property type="match status" value="1"/>
</dbReference>
<feature type="signal peptide" evidence="2">
    <location>
        <begin position="1"/>
        <end position="27"/>
    </location>
</feature>
<feature type="domain" description="Serpin" evidence="3">
    <location>
        <begin position="55"/>
        <end position="427"/>
    </location>
</feature>
<keyword evidence="2" id="KW-0732">Signal</keyword>
<dbReference type="PROSITE" id="PS51257">
    <property type="entry name" value="PROKAR_LIPOPROTEIN"/>
    <property type="match status" value="1"/>
</dbReference>
<dbReference type="SMART" id="SM00093">
    <property type="entry name" value="SERPIN"/>
    <property type="match status" value="1"/>
</dbReference>
<dbReference type="InterPro" id="IPR000215">
    <property type="entry name" value="Serpin_fam"/>
</dbReference>
<dbReference type="EMBL" id="RKHK01000001">
    <property type="protein sequence ID" value="ROR74290.1"/>
    <property type="molecule type" value="Genomic_DNA"/>
</dbReference>
<protein>
    <submittedName>
        <fullName evidence="4">Serine protease inhibitor</fullName>
    </submittedName>
</protein>
<dbReference type="Gene3D" id="2.30.39.10">
    <property type="entry name" value="Alpha-1-antitrypsin, domain 1"/>
    <property type="match status" value="1"/>
</dbReference>
<evidence type="ECO:0000313" key="5">
    <source>
        <dbReference type="Proteomes" id="UP000280668"/>
    </source>
</evidence>
<feature type="chain" id="PRO_5038478743" evidence="2">
    <location>
        <begin position="28"/>
        <end position="431"/>
    </location>
</feature>
<dbReference type="Pfam" id="PF00079">
    <property type="entry name" value="Serpin"/>
    <property type="match status" value="1"/>
</dbReference>
<dbReference type="GO" id="GO:0004867">
    <property type="term" value="F:serine-type endopeptidase inhibitor activity"/>
    <property type="evidence" value="ECO:0007669"/>
    <property type="project" value="InterPro"/>
</dbReference>
<name>A0A3N2BGD3_9MICO</name>
<dbReference type="InterPro" id="IPR042178">
    <property type="entry name" value="Serpin_sf_1"/>
</dbReference>